<gene>
    <name evidence="6" type="ORF">J2X19_002801</name>
</gene>
<dbReference type="InterPro" id="IPR058163">
    <property type="entry name" value="LysR-type_TF_proteobact-type"/>
</dbReference>
<dbReference type="PRINTS" id="PR00039">
    <property type="entry name" value="HTHLYSR"/>
</dbReference>
<dbReference type="InterPro" id="IPR036388">
    <property type="entry name" value="WH-like_DNA-bd_sf"/>
</dbReference>
<comment type="similarity">
    <text evidence="1">Belongs to the LysR transcriptional regulatory family.</text>
</comment>
<dbReference type="Gene3D" id="3.40.190.10">
    <property type="entry name" value="Periplasmic binding protein-like II"/>
    <property type="match status" value="2"/>
</dbReference>
<keyword evidence="2" id="KW-0805">Transcription regulation</keyword>
<keyword evidence="4" id="KW-0804">Transcription</keyword>
<dbReference type="Pfam" id="PF03466">
    <property type="entry name" value="LysR_substrate"/>
    <property type="match status" value="1"/>
</dbReference>
<dbReference type="SUPFAM" id="SSF46785">
    <property type="entry name" value="Winged helix' DNA-binding domain"/>
    <property type="match status" value="1"/>
</dbReference>
<evidence type="ECO:0000256" key="2">
    <source>
        <dbReference type="ARBA" id="ARBA00023015"/>
    </source>
</evidence>
<keyword evidence="3" id="KW-0238">DNA-binding</keyword>
<evidence type="ECO:0000313" key="6">
    <source>
        <dbReference type="EMBL" id="MDR7378122.1"/>
    </source>
</evidence>
<evidence type="ECO:0000256" key="1">
    <source>
        <dbReference type="ARBA" id="ARBA00009437"/>
    </source>
</evidence>
<dbReference type="PANTHER" id="PTHR30537:SF74">
    <property type="entry name" value="HTH-TYPE TRANSCRIPTIONAL REGULATOR TRPI"/>
    <property type="match status" value="1"/>
</dbReference>
<comment type="caution">
    <text evidence="6">The sequence shown here is derived from an EMBL/GenBank/DDBJ whole genome shotgun (WGS) entry which is preliminary data.</text>
</comment>
<keyword evidence="7" id="KW-1185">Reference proteome</keyword>
<dbReference type="RefSeq" id="WP_310373999.1">
    <property type="nucleotide sequence ID" value="NZ_JAVDXT010000002.1"/>
</dbReference>
<dbReference type="EMBL" id="JAVDXT010000002">
    <property type="protein sequence ID" value="MDR7378122.1"/>
    <property type="molecule type" value="Genomic_DNA"/>
</dbReference>
<dbReference type="PANTHER" id="PTHR30537">
    <property type="entry name" value="HTH-TYPE TRANSCRIPTIONAL REGULATOR"/>
    <property type="match status" value="1"/>
</dbReference>
<protein>
    <submittedName>
        <fullName evidence="6">LysR family glycine cleavage system transcriptional activator</fullName>
    </submittedName>
</protein>
<dbReference type="Proteomes" id="UP001180487">
    <property type="component" value="Unassembled WGS sequence"/>
</dbReference>
<dbReference type="InterPro" id="IPR005119">
    <property type="entry name" value="LysR_subst-bd"/>
</dbReference>
<evidence type="ECO:0000256" key="3">
    <source>
        <dbReference type="ARBA" id="ARBA00023125"/>
    </source>
</evidence>
<evidence type="ECO:0000259" key="5">
    <source>
        <dbReference type="PROSITE" id="PS50931"/>
    </source>
</evidence>
<reference evidence="6 7" key="1">
    <citation type="submission" date="2023-07" db="EMBL/GenBank/DDBJ databases">
        <title>Sorghum-associated microbial communities from plants grown in Nebraska, USA.</title>
        <authorList>
            <person name="Schachtman D."/>
        </authorList>
    </citation>
    <scope>NUCLEOTIDE SEQUENCE [LARGE SCALE GENOMIC DNA]</scope>
    <source>
        <strain evidence="6 7">BE313</strain>
    </source>
</reference>
<proteinExistence type="inferred from homology"/>
<feature type="domain" description="HTH lysR-type" evidence="5">
    <location>
        <begin position="8"/>
        <end position="63"/>
    </location>
</feature>
<dbReference type="InterPro" id="IPR000847">
    <property type="entry name" value="LysR_HTH_N"/>
</dbReference>
<evidence type="ECO:0000313" key="7">
    <source>
        <dbReference type="Proteomes" id="UP001180487"/>
    </source>
</evidence>
<dbReference type="SUPFAM" id="SSF53850">
    <property type="entry name" value="Periplasmic binding protein-like II"/>
    <property type="match status" value="1"/>
</dbReference>
<dbReference type="Gene3D" id="1.10.10.10">
    <property type="entry name" value="Winged helix-like DNA-binding domain superfamily/Winged helix DNA-binding domain"/>
    <property type="match status" value="1"/>
</dbReference>
<organism evidence="6 7">
    <name type="scientific">Rhodoferax ferrireducens</name>
    <dbReference type="NCBI Taxonomy" id="192843"/>
    <lineage>
        <taxon>Bacteria</taxon>
        <taxon>Pseudomonadati</taxon>
        <taxon>Pseudomonadota</taxon>
        <taxon>Betaproteobacteria</taxon>
        <taxon>Burkholderiales</taxon>
        <taxon>Comamonadaceae</taxon>
        <taxon>Rhodoferax</taxon>
    </lineage>
</organism>
<dbReference type="PROSITE" id="PS50931">
    <property type="entry name" value="HTH_LYSR"/>
    <property type="match status" value="1"/>
</dbReference>
<accession>A0ABU2CA57</accession>
<dbReference type="InterPro" id="IPR036390">
    <property type="entry name" value="WH_DNA-bd_sf"/>
</dbReference>
<sequence>MQRRLPSMNMLRAFEAAARQQSVTLAAQELHVTQSAVSHQIKALEAWLGVALVQRNGRGLGLTAEGAAYLPSLSSAFDLMAQATGRIERRAQRNTLLVNSMATLSAQWLIPRLAAFCAEMPEVDVQLSTNVNAFEFDPAAYDVSIRCMYDIERAELLRKDKWRGVQIEAFLPESLTPLCSPRLMTGKLAIRKPSDLRKHTLLLSRSTPMFWQDWAAAAGEPELQAANSLTFDHTHLAVQAAVQGMGVALGNRHQLSDMLASGLLATPFPTIEIDLKNVCWMLPPHAAQNPHALAFCQWLKRSGNNEKSQA</sequence>
<evidence type="ECO:0000256" key="4">
    <source>
        <dbReference type="ARBA" id="ARBA00023163"/>
    </source>
</evidence>
<dbReference type="Pfam" id="PF00126">
    <property type="entry name" value="HTH_1"/>
    <property type="match status" value="1"/>
</dbReference>
<name>A0ABU2CA57_9BURK</name>
<dbReference type="CDD" id="cd08432">
    <property type="entry name" value="PBP2_GcdR_TrpI_HvrB_AmpR_like"/>
    <property type="match status" value="1"/>
</dbReference>